<keyword evidence="3" id="KW-1185">Reference proteome</keyword>
<protein>
    <submittedName>
        <fullName evidence="2">DUF2889 domain-containing protein</fullName>
    </submittedName>
</protein>
<evidence type="ECO:0000313" key="3">
    <source>
        <dbReference type="Proteomes" id="UP001596501"/>
    </source>
</evidence>
<dbReference type="Proteomes" id="UP001596501">
    <property type="component" value="Unassembled WGS sequence"/>
</dbReference>
<name>A0ABW2QDL2_9BURK</name>
<dbReference type="InterPro" id="IPR021312">
    <property type="entry name" value="DUF2889"/>
</dbReference>
<organism evidence="2 3">
    <name type="scientific">Hydrogenophaga atypica</name>
    <dbReference type="NCBI Taxonomy" id="249409"/>
    <lineage>
        <taxon>Bacteria</taxon>
        <taxon>Pseudomonadati</taxon>
        <taxon>Pseudomonadota</taxon>
        <taxon>Betaproteobacteria</taxon>
        <taxon>Burkholderiales</taxon>
        <taxon>Comamonadaceae</taxon>
        <taxon>Hydrogenophaga</taxon>
    </lineage>
</organism>
<dbReference type="Pfam" id="PF11136">
    <property type="entry name" value="DUF2889"/>
    <property type="match status" value="1"/>
</dbReference>
<sequence length="213" mass="23260">MPLPAPQPRTLMHTRRVEYRGFRRDDGLWDIEGELHDSKPHGFEIEGEGRWEPGQPVHHMLLRVSIDESMVIRDVAVAMDAYPHGPCPQAMAPLQRMVGEVIGRGWRQTIQRHLGGIQGCTHLRELLFNLATAAFQTQTASFAPAVNGHPPAHLGQCLAWDFNGPVVAKVYPVFFGWQAPARAPAPHPANPPVPAEPGLAAETPAPAGPGALR</sequence>
<dbReference type="RefSeq" id="WP_382218965.1">
    <property type="nucleotide sequence ID" value="NZ_JBHTCA010000001.1"/>
</dbReference>
<evidence type="ECO:0000256" key="1">
    <source>
        <dbReference type="SAM" id="MobiDB-lite"/>
    </source>
</evidence>
<feature type="region of interest" description="Disordered" evidence="1">
    <location>
        <begin position="183"/>
        <end position="213"/>
    </location>
</feature>
<dbReference type="EMBL" id="JBHTCA010000001">
    <property type="protein sequence ID" value="MFC7407376.1"/>
    <property type="molecule type" value="Genomic_DNA"/>
</dbReference>
<reference evidence="3" key="1">
    <citation type="journal article" date="2019" name="Int. J. Syst. Evol. Microbiol.">
        <title>The Global Catalogue of Microorganisms (GCM) 10K type strain sequencing project: providing services to taxonomists for standard genome sequencing and annotation.</title>
        <authorList>
            <consortium name="The Broad Institute Genomics Platform"/>
            <consortium name="The Broad Institute Genome Sequencing Center for Infectious Disease"/>
            <person name="Wu L."/>
            <person name="Ma J."/>
        </authorList>
    </citation>
    <scope>NUCLEOTIDE SEQUENCE [LARGE SCALE GENOMIC DNA]</scope>
    <source>
        <strain evidence="3">CGMCC 1.12371</strain>
    </source>
</reference>
<proteinExistence type="predicted"/>
<gene>
    <name evidence="2" type="ORF">ACFQPB_00735</name>
</gene>
<feature type="compositionally biased region" description="Low complexity" evidence="1">
    <location>
        <begin position="196"/>
        <end position="213"/>
    </location>
</feature>
<comment type="caution">
    <text evidence="2">The sequence shown here is derived from an EMBL/GenBank/DDBJ whole genome shotgun (WGS) entry which is preliminary data.</text>
</comment>
<feature type="compositionally biased region" description="Pro residues" evidence="1">
    <location>
        <begin position="183"/>
        <end position="195"/>
    </location>
</feature>
<evidence type="ECO:0000313" key="2">
    <source>
        <dbReference type="EMBL" id="MFC7407376.1"/>
    </source>
</evidence>
<accession>A0ABW2QDL2</accession>